<evidence type="ECO:0000256" key="2">
    <source>
        <dbReference type="SAM" id="Phobius"/>
    </source>
</evidence>
<name>A0AA39ZBP0_9PEZI</name>
<feature type="region of interest" description="Disordered" evidence="1">
    <location>
        <begin position="43"/>
        <end position="134"/>
    </location>
</feature>
<feature type="region of interest" description="Disordered" evidence="1">
    <location>
        <begin position="334"/>
        <end position="355"/>
    </location>
</feature>
<sequence>MDAANLAEKKELKQAFVLATLISTIAGTFITGINLYDRLVEQRRQRKRDKGQNKRIKELESRLNTAEEERTKLKEEQGKNKGRRRRGDDTDSGSSFDGDDDYDHDYDHDNDNDGDGVRRGNDRHLRRSLQHGGPSIRREYDRFYNTMGQKFAQGDLVAQTQLQSQIIVLQGTVIKLLEEALLSGQPPDLSRLYNTSEFAREGSIRALQDQYQRFLQSAPIPRRGPRPGAPIRRTSSTPSLRADHPPVRKALPPAAPPSLYHDDSRSGIDTKGPLFCPYAADLQRSPSPALLHVTCPACGTSLEGPPVGRDDREGCQSSWRIEKEVVVRDRDRERVWEHRGRSSSRGSRYGDRDEKGDTRSFILTPRFVAKCHRPDSGYACYLCFCHRDRDTLCRTEEALVSHVASKHSIAEYKQDCDMKETARTLPYR</sequence>
<dbReference type="PANTHER" id="PTHR42354">
    <property type="entry name" value="C2H2-TYPE DOMAIN-CONTAINING PROTEIN"/>
    <property type="match status" value="1"/>
</dbReference>
<dbReference type="AlphaFoldDB" id="A0AA39ZBP0"/>
<keyword evidence="2" id="KW-0472">Membrane</keyword>
<feature type="region of interest" description="Disordered" evidence="1">
    <location>
        <begin position="216"/>
        <end position="266"/>
    </location>
</feature>
<feature type="transmembrane region" description="Helical" evidence="2">
    <location>
        <begin position="15"/>
        <end position="36"/>
    </location>
</feature>
<evidence type="ECO:0000256" key="1">
    <source>
        <dbReference type="SAM" id="MobiDB-lite"/>
    </source>
</evidence>
<feature type="compositionally biased region" description="Basic and acidic residues" evidence="1">
    <location>
        <begin position="105"/>
        <end position="123"/>
    </location>
</feature>
<dbReference type="PANTHER" id="PTHR42354:SF1">
    <property type="entry name" value="C2H2-TYPE DOMAIN-CONTAINING PROTEIN"/>
    <property type="match status" value="1"/>
</dbReference>
<accession>A0AA39ZBP0</accession>
<protein>
    <submittedName>
        <fullName evidence="3">Uncharacterized protein</fullName>
    </submittedName>
</protein>
<keyword evidence="4" id="KW-1185">Reference proteome</keyword>
<keyword evidence="2" id="KW-1133">Transmembrane helix</keyword>
<feature type="compositionally biased region" description="Basic and acidic residues" evidence="1">
    <location>
        <begin position="50"/>
        <end position="79"/>
    </location>
</feature>
<comment type="caution">
    <text evidence="3">The sequence shown here is derived from an EMBL/GenBank/DDBJ whole genome shotgun (WGS) entry which is preliminary data.</text>
</comment>
<keyword evidence="2" id="KW-0812">Transmembrane</keyword>
<organism evidence="3 4">
    <name type="scientific">Cercophora samala</name>
    <dbReference type="NCBI Taxonomy" id="330535"/>
    <lineage>
        <taxon>Eukaryota</taxon>
        <taxon>Fungi</taxon>
        <taxon>Dikarya</taxon>
        <taxon>Ascomycota</taxon>
        <taxon>Pezizomycotina</taxon>
        <taxon>Sordariomycetes</taxon>
        <taxon>Sordariomycetidae</taxon>
        <taxon>Sordariales</taxon>
        <taxon>Lasiosphaeriaceae</taxon>
        <taxon>Cercophora</taxon>
    </lineage>
</organism>
<gene>
    <name evidence="3" type="ORF">QBC41DRAFT_128342</name>
</gene>
<reference evidence="3" key="1">
    <citation type="submission" date="2023-06" db="EMBL/GenBank/DDBJ databases">
        <title>Genome-scale phylogeny and comparative genomics of the fungal order Sordariales.</title>
        <authorList>
            <consortium name="Lawrence Berkeley National Laboratory"/>
            <person name="Hensen N."/>
            <person name="Bonometti L."/>
            <person name="Westerberg I."/>
            <person name="Brannstrom I.O."/>
            <person name="Guillou S."/>
            <person name="Cros-Aarteil S."/>
            <person name="Calhoun S."/>
            <person name="Haridas S."/>
            <person name="Kuo A."/>
            <person name="Mondo S."/>
            <person name="Pangilinan J."/>
            <person name="Riley R."/>
            <person name="Labutti K."/>
            <person name="Andreopoulos B."/>
            <person name="Lipzen A."/>
            <person name="Chen C."/>
            <person name="Yanf M."/>
            <person name="Daum C."/>
            <person name="Ng V."/>
            <person name="Clum A."/>
            <person name="Steindorff A."/>
            <person name="Ohm R."/>
            <person name="Martin F."/>
            <person name="Silar P."/>
            <person name="Natvig D."/>
            <person name="Lalanne C."/>
            <person name="Gautier V."/>
            <person name="Ament-Velasquez S.L."/>
            <person name="Kruys A."/>
            <person name="Hutchinson M.I."/>
            <person name="Powell A.J."/>
            <person name="Barry K."/>
            <person name="Miller A.N."/>
            <person name="Grigoriev I.V."/>
            <person name="Debuchy R."/>
            <person name="Gladieux P."/>
            <person name="Thoren M.H."/>
            <person name="Johannesson H."/>
        </authorList>
    </citation>
    <scope>NUCLEOTIDE SEQUENCE</scope>
    <source>
        <strain evidence="3">CBS 307.81</strain>
    </source>
</reference>
<evidence type="ECO:0000313" key="3">
    <source>
        <dbReference type="EMBL" id="KAK0668024.1"/>
    </source>
</evidence>
<proteinExistence type="predicted"/>
<dbReference type="Proteomes" id="UP001174997">
    <property type="component" value="Unassembled WGS sequence"/>
</dbReference>
<evidence type="ECO:0000313" key="4">
    <source>
        <dbReference type="Proteomes" id="UP001174997"/>
    </source>
</evidence>
<dbReference type="EMBL" id="JAULSY010000062">
    <property type="protein sequence ID" value="KAK0668024.1"/>
    <property type="molecule type" value="Genomic_DNA"/>
</dbReference>